<dbReference type="AlphaFoldDB" id="A0AAE1D8X7"/>
<comment type="caution">
    <text evidence="1">The sequence shown here is derived from an EMBL/GenBank/DDBJ whole genome shotgun (WGS) entry which is preliminary data.</text>
</comment>
<evidence type="ECO:0000313" key="1">
    <source>
        <dbReference type="EMBL" id="KAK3760783.1"/>
    </source>
</evidence>
<dbReference type="Proteomes" id="UP001283361">
    <property type="component" value="Unassembled WGS sequence"/>
</dbReference>
<reference evidence="1" key="1">
    <citation type="journal article" date="2023" name="G3 (Bethesda)">
        <title>A reference genome for the long-term kleptoplast-retaining sea slug Elysia crispata morphotype clarki.</title>
        <authorList>
            <person name="Eastman K.E."/>
            <person name="Pendleton A.L."/>
            <person name="Shaikh M.A."/>
            <person name="Suttiyut T."/>
            <person name="Ogas R."/>
            <person name="Tomko P."/>
            <person name="Gavelis G."/>
            <person name="Widhalm J.R."/>
            <person name="Wisecaver J.H."/>
        </authorList>
    </citation>
    <scope>NUCLEOTIDE SEQUENCE</scope>
    <source>
        <strain evidence="1">ECLA1</strain>
    </source>
</reference>
<proteinExistence type="predicted"/>
<sequence>MTLSTNPVFYNYFSFSGTGCSKPNSGCRWRSGHTARQEPGVSPVVPLTAGQTSRLNRPARDKLQMQVHVLTNTQLGTALRQREKRTLPGSVFMNLTMQPQKLLVTHKGYHSAISQDLPISVDLRQLDSARSPITTICQNEFARNKTGDFHITHRYCRNLRPSRDLNSCSIQRWSIAPVSAPAGKPFSGILLHAASSPSTNHLARSKAPRPLKDSDMRQRLLIHPRCLEVD</sequence>
<gene>
    <name evidence="1" type="ORF">RRG08_056192</name>
</gene>
<accession>A0AAE1D8X7</accession>
<organism evidence="1 2">
    <name type="scientific">Elysia crispata</name>
    <name type="common">lettuce slug</name>
    <dbReference type="NCBI Taxonomy" id="231223"/>
    <lineage>
        <taxon>Eukaryota</taxon>
        <taxon>Metazoa</taxon>
        <taxon>Spiralia</taxon>
        <taxon>Lophotrochozoa</taxon>
        <taxon>Mollusca</taxon>
        <taxon>Gastropoda</taxon>
        <taxon>Heterobranchia</taxon>
        <taxon>Euthyneura</taxon>
        <taxon>Panpulmonata</taxon>
        <taxon>Sacoglossa</taxon>
        <taxon>Placobranchoidea</taxon>
        <taxon>Plakobranchidae</taxon>
        <taxon>Elysia</taxon>
    </lineage>
</organism>
<name>A0AAE1D8X7_9GAST</name>
<keyword evidence="2" id="KW-1185">Reference proteome</keyword>
<protein>
    <submittedName>
        <fullName evidence="1">Uncharacterized protein</fullName>
    </submittedName>
</protein>
<evidence type="ECO:0000313" key="2">
    <source>
        <dbReference type="Proteomes" id="UP001283361"/>
    </source>
</evidence>
<dbReference type="EMBL" id="JAWDGP010004953">
    <property type="protein sequence ID" value="KAK3760783.1"/>
    <property type="molecule type" value="Genomic_DNA"/>
</dbReference>